<dbReference type="AlphaFoldDB" id="A0A841K3B7"/>
<dbReference type="Proteomes" id="UP000538666">
    <property type="component" value="Unassembled WGS sequence"/>
</dbReference>
<dbReference type="EMBL" id="JACHEK010000009">
    <property type="protein sequence ID" value="MBB6146429.1"/>
    <property type="molecule type" value="Genomic_DNA"/>
</dbReference>
<evidence type="ECO:0000313" key="1">
    <source>
        <dbReference type="EMBL" id="MBB6146429.1"/>
    </source>
</evidence>
<reference evidence="1 2" key="1">
    <citation type="submission" date="2020-08" db="EMBL/GenBank/DDBJ databases">
        <title>Genomic Encyclopedia of Type Strains, Phase IV (KMG-IV): sequencing the most valuable type-strain genomes for metagenomic binning, comparative biology and taxonomic classification.</title>
        <authorList>
            <person name="Goeker M."/>
        </authorList>
    </citation>
    <scope>NUCLEOTIDE SEQUENCE [LARGE SCALE GENOMIC DNA]</scope>
    <source>
        <strain evidence="1 2">DSM 103733</strain>
    </source>
</reference>
<sequence>MQLRGIDTAWQMPQLNVDQLHPRFTFICGSENFGNTDLKLKRQIYGVLDRGLAENNLSRIFFIAYKVHRKSDLELEVTKK</sequence>
<evidence type="ECO:0000313" key="2">
    <source>
        <dbReference type="Proteomes" id="UP000538666"/>
    </source>
</evidence>
<proteinExistence type="predicted"/>
<name>A0A841K3B7_9BACT</name>
<protein>
    <submittedName>
        <fullName evidence="1">Uncharacterized protein</fullName>
    </submittedName>
</protein>
<accession>A0A841K3B7</accession>
<comment type="caution">
    <text evidence="1">The sequence shown here is derived from an EMBL/GenBank/DDBJ whole genome shotgun (WGS) entry which is preliminary data.</text>
</comment>
<organism evidence="1 2">
    <name type="scientific">Silvibacterium bohemicum</name>
    <dbReference type="NCBI Taxonomy" id="1577686"/>
    <lineage>
        <taxon>Bacteria</taxon>
        <taxon>Pseudomonadati</taxon>
        <taxon>Acidobacteriota</taxon>
        <taxon>Terriglobia</taxon>
        <taxon>Terriglobales</taxon>
        <taxon>Acidobacteriaceae</taxon>
        <taxon>Silvibacterium</taxon>
    </lineage>
</organism>
<gene>
    <name evidence="1" type="ORF">HNQ77_004401</name>
</gene>
<keyword evidence="2" id="KW-1185">Reference proteome</keyword>